<feature type="region of interest" description="Disordered" evidence="1">
    <location>
        <begin position="1"/>
        <end position="51"/>
    </location>
</feature>
<name>A0A1B1N882_9MICO</name>
<evidence type="ECO:0000256" key="1">
    <source>
        <dbReference type="SAM" id="MobiDB-lite"/>
    </source>
</evidence>
<dbReference type="AlphaFoldDB" id="A0A1B1N882"/>
<dbReference type="EMBL" id="CP014989">
    <property type="protein sequence ID" value="ANS77637.1"/>
    <property type="molecule type" value="Genomic_DNA"/>
</dbReference>
<evidence type="ECO:0000313" key="2">
    <source>
        <dbReference type="EMBL" id="ANS77637.1"/>
    </source>
</evidence>
<feature type="compositionally biased region" description="Gly residues" evidence="1">
    <location>
        <begin position="31"/>
        <end position="42"/>
    </location>
</feature>
<gene>
    <name evidence="2" type="ORF">SGUI_0241</name>
</gene>
<dbReference type="STRING" id="1758689.SGUI_0241"/>
<proteinExistence type="predicted"/>
<reference evidence="2 3" key="1">
    <citation type="submission" date="2016-03" db="EMBL/GenBank/DDBJ databases">
        <title>Shallow-sea hydrothermal system.</title>
        <authorList>
            <person name="Tang K."/>
        </authorList>
    </citation>
    <scope>NUCLEOTIDE SEQUENCE [LARGE SCALE GENOMIC DNA]</scope>
    <source>
        <strain evidence="2 3">JLT9</strain>
    </source>
</reference>
<protein>
    <submittedName>
        <fullName evidence="2">Uncharacterized protein</fullName>
    </submittedName>
</protein>
<evidence type="ECO:0000313" key="3">
    <source>
        <dbReference type="Proteomes" id="UP000092482"/>
    </source>
</evidence>
<keyword evidence="3" id="KW-1185">Reference proteome</keyword>
<accession>A0A1B1N882</accession>
<organism evidence="2 3">
    <name type="scientific">Serinicoccus hydrothermalis</name>
    <dbReference type="NCBI Taxonomy" id="1758689"/>
    <lineage>
        <taxon>Bacteria</taxon>
        <taxon>Bacillati</taxon>
        <taxon>Actinomycetota</taxon>
        <taxon>Actinomycetes</taxon>
        <taxon>Micrococcales</taxon>
        <taxon>Ornithinimicrobiaceae</taxon>
        <taxon>Serinicoccus</taxon>
    </lineage>
</organism>
<sequence>MGTVVQPVRGGTGHRTQSSGGRDDRLCHGITGFGDGAVPGRGGSDRGSGRGMLTLREFHAEASIPMQLP</sequence>
<dbReference type="KEGG" id="serj:SGUI_0241"/>
<dbReference type="Proteomes" id="UP000092482">
    <property type="component" value="Chromosome"/>
</dbReference>